<proteinExistence type="predicted"/>
<dbReference type="OrthoDB" id="3676909at2"/>
<accession>A0A1H7LDQ4</accession>
<evidence type="ECO:0000313" key="2">
    <source>
        <dbReference type="Proteomes" id="UP000182719"/>
    </source>
</evidence>
<evidence type="ECO:0000313" key="1">
    <source>
        <dbReference type="EMBL" id="SEK97019.1"/>
    </source>
</evidence>
<gene>
    <name evidence="1" type="ORF">SAMN05444354_103207</name>
</gene>
<keyword evidence="2" id="KW-1185">Reference proteome</keyword>
<dbReference type="Pfam" id="PF19086">
    <property type="entry name" value="Terpene_syn_C_2"/>
    <property type="match status" value="1"/>
</dbReference>
<dbReference type="InterPro" id="IPR008949">
    <property type="entry name" value="Isoprenoid_synthase_dom_sf"/>
</dbReference>
<dbReference type="Proteomes" id="UP000182719">
    <property type="component" value="Unassembled WGS sequence"/>
</dbReference>
<dbReference type="Gene3D" id="1.10.600.10">
    <property type="entry name" value="Farnesyl Diphosphate Synthase"/>
    <property type="match status" value="1"/>
</dbReference>
<dbReference type="SMR" id="A0A1H7LDQ4"/>
<dbReference type="EMBL" id="FOAP01000003">
    <property type="protein sequence ID" value="SEK97019.1"/>
    <property type="molecule type" value="Genomic_DNA"/>
</dbReference>
<sequence>MSSRPENLLRSTFLDSLPGPECEHIFALTQELSAPLAAWCAKYPSLLRPSRVPQISLTLAASAPFLSARELLPTGRLLLWLFAVDDLCDERPHAQEAAFPLTLCARFEQALSVLETPGAPSASEEPLHQAMRDIREGLASLPLFSALHTPLLNALRDFLRGMQLEVAWSRLYRQSPPGPAPSLQEYLEKAACFTTGTLPIYLSVLMATRDEAILPRLPHFMGLGHEAAVSIRLANDLRTYEKELAEGKLNSLILLQREMMEQHGQVPAAALERGRAEVKAHLLGAMERCSQLGGEEATAGCRATQAIVNAVAFACGFYAHHDFHHALVRKDGHRFGEARPPRAAVTPSVST</sequence>
<name>A0A1H7LDQ4_STIAU</name>
<dbReference type="AlphaFoldDB" id="A0A1H7LDQ4"/>
<dbReference type="RefSeq" id="WP_075005810.1">
    <property type="nucleotide sequence ID" value="NZ_FOAP01000003.1"/>
</dbReference>
<evidence type="ECO:0008006" key="3">
    <source>
        <dbReference type="Google" id="ProtNLM"/>
    </source>
</evidence>
<dbReference type="SUPFAM" id="SSF48576">
    <property type="entry name" value="Terpenoid synthases"/>
    <property type="match status" value="1"/>
</dbReference>
<protein>
    <recommendedName>
        <fullName evidence="3">Terpene synthase</fullName>
    </recommendedName>
</protein>
<organism evidence="1 2">
    <name type="scientific">Stigmatella aurantiaca</name>
    <dbReference type="NCBI Taxonomy" id="41"/>
    <lineage>
        <taxon>Bacteria</taxon>
        <taxon>Pseudomonadati</taxon>
        <taxon>Myxococcota</taxon>
        <taxon>Myxococcia</taxon>
        <taxon>Myxococcales</taxon>
        <taxon>Cystobacterineae</taxon>
        <taxon>Archangiaceae</taxon>
        <taxon>Stigmatella</taxon>
    </lineage>
</organism>
<reference evidence="2" key="1">
    <citation type="submission" date="2016-10" db="EMBL/GenBank/DDBJ databases">
        <authorList>
            <person name="Varghese N."/>
            <person name="Submissions S."/>
        </authorList>
    </citation>
    <scope>NUCLEOTIDE SEQUENCE [LARGE SCALE GENOMIC DNA]</scope>
    <source>
        <strain evidence="2">DSM 17044</strain>
    </source>
</reference>